<comment type="similarity">
    <text evidence="2">Belongs to the ALG14 family.</text>
</comment>
<evidence type="ECO:0000256" key="1">
    <source>
        <dbReference type="ARBA" id="ARBA00004389"/>
    </source>
</evidence>
<evidence type="ECO:0000313" key="8">
    <source>
        <dbReference type="EMBL" id="CAD9283476.1"/>
    </source>
</evidence>
<keyword evidence="4" id="KW-0812">Transmembrane</keyword>
<keyword evidence="7" id="KW-0472">Membrane</keyword>
<dbReference type="Pfam" id="PF08660">
    <property type="entry name" value="Alg14"/>
    <property type="match status" value="1"/>
</dbReference>
<reference evidence="8" key="1">
    <citation type="submission" date="2021-01" db="EMBL/GenBank/DDBJ databases">
        <authorList>
            <person name="Corre E."/>
            <person name="Pelletier E."/>
            <person name="Niang G."/>
            <person name="Scheremetjew M."/>
            <person name="Finn R."/>
            <person name="Kale V."/>
            <person name="Holt S."/>
            <person name="Cochrane G."/>
            <person name="Meng A."/>
            <person name="Brown T."/>
            <person name="Cohen L."/>
        </authorList>
    </citation>
    <scope>NUCLEOTIDE SEQUENCE</scope>
    <source>
        <strain evidence="8">CCMP 410</strain>
    </source>
</reference>
<accession>A0A7S1Y892</accession>
<keyword evidence="6" id="KW-1133">Transmembrane helix</keyword>
<comment type="subcellular location">
    <subcellularLocation>
        <location evidence="1">Endoplasmic reticulum membrane</location>
        <topology evidence="1">Single-pass membrane protein</topology>
    </subcellularLocation>
</comment>
<dbReference type="Gene3D" id="3.40.50.2000">
    <property type="entry name" value="Glycogen Phosphorylase B"/>
    <property type="match status" value="1"/>
</dbReference>
<dbReference type="GO" id="GO:0006488">
    <property type="term" value="P:dolichol-linked oligosaccharide biosynthetic process"/>
    <property type="evidence" value="ECO:0007669"/>
    <property type="project" value="InterPro"/>
</dbReference>
<sequence length="225" mass="25300">MILLLALFLGPILWFLYRAIVVLKETSNRRRTSLKDRPLRQDGDGPIKTLAVLGSGGHTTEMLQLLKTVDSKAYSPLIFVVAESDTTSERRVEAFEGGRKPDQTFRIPRSREVGQSYISSIGTTLYAFFFCMKLVWDVKPDLLLCNGPGTCLPIAIATLFYRILGVCEGNLVFIESFCRVESLSLTGKLLYPLADLFIVHWDELHQKFPKSCTISTFVPNKSKES</sequence>
<evidence type="ECO:0000256" key="5">
    <source>
        <dbReference type="ARBA" id="ARBA00022824"/>
    </source>
</evidence>
<dbReference type="PANTHER" id="PTHR12154:SF4">
    <property type="entry name" value="UDP-N-ACETYLGLUCOSAMINE TRANSFERASE SUBUNIT ALG14 HOMOLOG"/>
    <property type="match status" value="1"/>
</dbReference>
<evidence type="ECO:0000256" key="6">
    <source>
        <dbReference type="ARBA" id="ARBA00022989"/>
    </source>
</evidence>
<dbReference type="AlphaFoldDB" id="A0A7S1Y892"/>
<dbReference type="PANTHER" id="PTHR12154">
    <property type="entry name" value="GLYCOSYL TRANSFERASE-RELATED"/>
    <property type="match status" value="1"/>
</dbReference>
<dbReference type="GO" id="GO:0004577">
    <property type="term" value="F:N-acetylglucosaminyldiphosphodolichol N-acetylglucosaminyltransferase activity"/>
    <property type="evidence" value="ECO:0007669"/>
    <property type="project" value="TreeGrafter"/>
</dbReference>
<name>A0A7S1Y892_9STRA</name>
<proteinExistence type="inferred from homology"/>
<keyword evidence="5" id="KW-0256">Endoplasmic reticulum</keyword>
<organism evidence="8">
    <name type="scientific">Grammatophora oceanica</name>
    <dbReference type="NCBI Taxonomy" id="210454"/>
    <lineage>
        <taxon>Eukaryota</taxon>
        <taxon>Sar</taxon>
        <taxon>Stramenopiles</taxon>
        <taxon>Ochrophyta</taxon>
        <taxon>Bacillariophyta</taxon>
        <taxon>Fragilariophyceae</taxon>
        <taxon>Fragilariophycidae</taxon>
        <taxon>Rhabdonematales</taxon>
        <taxon>Grammatophoraceae</taxon>
        <taxon>Grammatophora</taxon>
    </lineage>
</organism>
<evidence type="ECO:0000256" key="4">
    <source>
        <dbReference type="ARBA" id="ARBA00022692"/>
    </source>
</evidence>
<evidence type="ECO:0000256" key="2">
    <source>
        <dbReference type="ARBA" id="ARBA00009731"/>
    </source>
</evidence>
<dbReference type="EMBL" id="HBGK01023888">
    <property type="protein sequence ID" value="CAD9283476.1"/>
    <property type="molecule type" value="Transcribed_RNA"/>
</dbReference>
<protein>
    <recommendedName>
        <fullName evidence="3">UDP-N-acetylglucosamine transferase subunit ALG14</fullName>
    </recommendedName>
</protein>
<evidence type="ECO:0000256" key="3">
    <source>
        <dbReference type="ARBA" id="ARBA00017467"/>
    </source>
</evidence>
<dbReference type="GO" id="GO:0043541">
    <property type="term" value="C:UDP-N-acetylglucosamine transferase complex"/>
    <property type="evidence" value="ECO:0007669"/>
    <property type="project" value="TreeGrafter"/>
</dbReference>
<dbReference type="InterPro" id="IPR013969">
    <property type="entry name" value="Oligosacch_biosynth_Alg14"/>
</dbReference>
<gene>
    <name evidence="8" type="ORF">GOCE00092_LOCUS12388</name>
</gene>
<evidence type="ECO:0000256" key="7">
    <source>
        <dbReference type="ARBA" id="ARBA00023136"/>
    </source>
</evidence>